<evidence type="ECO:0000259" key="6">
    <source>
        <dbReference type="PROSITE" id="PS51387"/>
    </source>
</evidence>
<dbReference type="PANTHER" id="PTHR42973:SF39">
    <property type="entry name" value="FAD-BINDING PCMH-TYPE DOMAIN-CONTAINING PROTEIN"/>
    <property type="match status" value="1"/>
</dbReference>
<dbReference type="Gene3D" id="3.40.462.20">
    <property type="match status" value="1"/>
</dbReference>
<evidence type="ECO:0000256" key="4">
    <source>
        <dbReference type="ARBA" id="ARBA00022827"/>
    </source>
</evidence>
<dbReference type="GO" id="GO:0071949">
    <property type="term" value="F:FAD binding"/>
    <property type="evidence" value="ECO:0007669"/>
    <property type="project" value="InterPro"/>
</dbReference>
<evidence type="ECO:0000256" key="2">
    <source>
        <dbReference type="ARBA" id="ARBA00005466"/>
    </source>
</evidence>
<keyword evidence="3" id="KW-0285">Flavoprotein</keyword>
<evidence type="ECO:0000256" key="5">
    <source>
        <dbReference type="ARBA" id="ARBA00023002"/>
    </source>
</evidence>
<evidence type="ECO:0000256" key="1">
    <source>
        <dbReference type="ARBA" id="ARBA00001974"/>
    </source>
</evidence>
<keyword evidence="5" id="KW-0560">Oxidoreductase</keyword>
<dbReference type="SUPFAM" id="SSF56176">
    <property type="entry name" value="FAD-binding/transporter-associated domain-like"/>
    <property type="match status" value="1"/>
</dbReference>
<sequence>MIDRLVGGDRPGLDRLRRRIRGTVLDGNDPRVPGVLAAFNPTVAHRPDVVVQASNAADVLIALDWARDHDVPWLVHGTGHAEIDSVRGGLVVTTAGLGSVTVDPATRIARVGAGARWRAVMDAADPHGLAPVCGSAPDVGVVGLLLGGGFGPLARSLGACSDRVRAVHLVLPGGGPLTVDADHRPDLFGALLGGRPDIGVVTGVDLALVAQEPLRAGGLYFAAADIPAVVDGYQRWLQGDVPSDLTTSLAVLRLPDLPTLPPVLAGRTVAHLRVAATGATVGDEEVPAALRRMARPVLGGVGPLPWARIGEIHNDPITPRVHVGGGLLLDAFTADTAHALVEVAGPQVPTPLTLVEIRHLGGALVDAPDDRADCVPGRDAAFGLWVSSHPFPLDPVGPGSPRAAASGAVRGVLDALSPWSPPAATINFTGSANTRHEVLAGWSPTARRHLKAVGAASGGRWRE</sequence>
<keyword evidence="4" id="KW-0274">FAD</keyword>
<reference evidence="7" key="1">
    <citation type="submission" date="2021-01" db="EMBL/GenBank/DDBJ databases">
        <title>YIM 132084 draft genome.</title>
        <authorList>
            <person name="An D."/>
        </authorList>
    </citation>
    <scope>NUCLEOTIDE SEQUENCE</scope>
    <source>
        <strain evidence="7">YIM 132084</strain>
    </source>
</reference>
<dbReference type="PANTHER" id="PTHR42973">
    <property type="entry name" value="BINDING OXIDOREDUCTASE, PUTATIVE (AFU_ORTHOLOGUE AFUA_1G17690)-RELATED"/>
    <property type="match status" value="1"/>
</dbReference>
<comment type="similarity">
    <text evidence="2">Belongs to the oxygen-dependent FAD-linked oxidoreductase family.</text>
</comment>
<dbReference type="Gene3D" id="3.30.43.10">
    <property type="entry name" value="Uridine Diphospho-n-acetylenolpyruvylglucosamine Reductase, domain 2"/>
    <property type="match status" value="1"/>
</dbReference>
<dbReference type="PROSITE" id="PS51387">
    <property type="entry name" value="FAD_PCMH"/>
    <property type="match status" value="1"/>
</dbReference>
<feature type="domain" description="FAD-binding PCMH-type" evidence="6">
    <location>
        <begin position="43"/>
        <end position="211"/>
    </location>
</feature>
<dbReference type="InterPro" id="IPR036318">
    <property type="entry name" value="FAD-bd_PCMH-like_sf"/>
</dbReference>
<accession>A0A939C1S9</accession>
<dbReference type="EMBL" id="JAERWK010000010">
    <property type="protein sequence ID" value="MBM9467484.1"/>
    <property type="molecule type" value="Genomic_DNA"/>
</dbReference>
<proteinExistence type="inferred from homology"/>
<dbReference type="InterPro" id="IPR016169">
    <property type="entry name" value="FAD-bd_PCMH_sub2"/>
</dbReference>
<dbReference type="InterPro" id="IPR006094">
    <property type="entry name" value="Oxid_FAD_bind_N"/>
</dbReference>
<dbReference type="AlphaFoldDB" id="A0A939C1S9"/>
<organism evidence="7 8">
    <name type="scientific">Nakamurella leprariae</name>
    <dbReference type="NCBI Taxonomy" id="2803911"/>
    <lineage>
        <taxon>Bacteria</taxon>
        <taxon>Bacillati</taxon>
        <taxon>Actinomycetota</taxon>
        <taxon>Actinomycetes</taxon>
        <taxon>Nakamurellales</taxon>
        <taxon>Nakamurellaceae</taxon>
        <taxon>Nakamurella</taxon>
    </lineage>
</organism>
<dbReference type="RefSeq" id="WP_205260414.1">
    <property type="nucleotide sequence ID" value="NZ_JAERWK010000010.1"/>
</dbReference>
<keyword evidence="8" id="KW-1185">Reference proteome</keyword>
<dbReference type="Gene3D" id="3.30.465.10">
    <property type="match status" value="1"/>
</dbReference>
<evidence type="ECO:0000256" key="3">
    <source>
        <dbReference type="ARBA" id="ARBA00022630"/>
    </source>
</evidence>
<evidence type="ECO:0000313" key="8">
    <source>
        <dbReference type="Proteomes" id="UP000663792"/>
    </source>
</evidence>
<dbReference type="Pfam" id="PF01565">
    <property type="entry name" value="FAD_binding_4"/>
    <property type="match status" value="1"/>
</dbReference>
<name>A0A939C1S9_9ACTN</name>
<comment type="caution">
    <text evidence="7">The sequence shown here is derived from an EMBL/GenBank/DDBJ whole genome shotgun (WGS) entry which is preliminary data.</text>
</comment>
<dbReference type="InterPro" id="IPR016167">
    <property type="entry name" value="FAD-bd_PCMH_sub1"/>
</dbReference>
<dbReference type="GO" id="GO:0016491">
    <property type="term" value="F:oxidoreductase activity"/>
    <property type="evidence" value="ECO:0007669"/>
    <property type="project" value="UniProtKB-KW"/>
</dbReference>
<protein>
    <submittedName>
        <fullName evidence="7">FAD-binding oxidoreductase</fullName>
    </submittedName>
</protein>
<evidence type="ECO:0000313" key="7">
    <source>
        <dbReference type="EMBL" id="MBM9467484.1"/>
    </source>
</evidence>
<gene>
    <name evidence="7" type="ORF">JL106_09370</name>
</gene>
<dbReference type="InterPro" id="IPR016166">
    <property type="entry name" value="FAD-bd_PCMH"/>
</dbReference>
<dbReference type="InterPro" id="IPR050416">
    <property type="entry name" value="FAD-linked_Oxidoreductase"/>
</dbReference>
<dbReference type="Proteomes" id="UP000663792">
    <property type="component" value="Unassembled WGS sequence"/>
</dbReference>
<comment type="cofactor">
    <cofactor evidence="1">
        <name>FAD</name>
        <dbReference type="ChEBI" id="CHEBI:57692"/>
    </cofactor>
</comment>